<sequence>MNLKARSPAVTYRLEKYRRYRWN</sequence>
<proteinExistence type="predicted"/>
<dbReference type="AlphaFoldDB" id="A0A0E9WL28"/>
<reference evidence="1" key="2">
    <citation type="journal article" date="2015" name="Fish Shellfish Immunol.">
        <title>Early steps in the European eel (Anguilla anguilla)-Vibrio vulnificus interaction in the gills: Role of the RtxA13 toxin.</title>
        <authorList>
            <person name="Callol A."/>
            <person name="Pajuelo D."/>
            <person name="Ebbesson L."/>
            <person name="Teles M."/>
            <person name="MacKenzie S."/>
            <person name="Amaro C."/>
        </authorList>
    </citation>
    <scope>NUCLEOTIDE SEQUENCE</scope>
</reference>
<reference evidence="1" key="1">
    <citation type="submission" date="2014-11" db="EMBL/GenBank/DDBJ databases">
        <authorList>
            <person name="Amaro Gonzalez C."/>
        </authorList>
    </citation>
    <scope>NUCLEOTIDE SEQUENCE</scope>
</reference>
<dbReference type="EMBL" id="GBXM01017581">
    <property type="protein sequence ID" value="JAH90996.1"/>
    <property type="molecule type" value="Transcribed_RNA"/>
</dbReference>
<accession>A0A0E9WL28</accession>
<name>A0A0E9WL28_ANGAN</name>
<protein>
    <submittedName>
        <fullName evidence="1">Uncharacterized protein</fullName>
    </submittedName>
</protein>
<evidence type="ECO:0000313" key="1">
    <source>
        <dbReference type="EMBL" id="JAH90996.1"/>
    </source>
</evidence>
<organism evidence="1">
    <name type="scientific">Anguilla anguilla</name>
    <name type="common">European freshwater eel</name>
    <name type="synonym">Muraena anguilla</name>
    <dbReference type="NCBI Taxonomy" id="7936"/>
    <lineage>
        <taxon>Eukaryota</taxon>
        <taxon>Metazoa</taxon>
        <taxon>Chordata</taxon>
        <taxon>Craniata</taxon>
        <taxon>Vertebrata</taxon>
        <taxon>Euteleostomi</taxon>
        <taxon>Actinopterygii</taxon>
        <taxon>Neopterygii</taxon>
        <taxon>Teleostei</taxon>
        <taxon>Anguilliformes</taxon>
        <taxon>Anguillidae</taxon>
        <taxon>Anguilla</taxon>
    </lineage>
</organism>